<dbReference type="EMBL" id="CP035232">
    <property type="protein sequence ID" value="QAT65313.1"/>
    <property type="molecule type" value="Genomic_DNA"/>
</dbReference>
<dbReference type="RefSeq" id="WP_065894503.1">
    <property type="nucleotide sequence ID" value="NZ_CP023481.1"/>
</dbReference>
<dbReference type="Pfam" id="PF01981">
    <property type="entry name" value="PTH2"/>
    <property type="match status" value="1"/>
</dbReference>
<keyword evidence="2 5" id="KW-0378">Hydrolase</keyword>
<accession>A0AAJ3YZ04</accession>
<dbReference type="SUPFAM" id="SSF102462">
    <property type="entry name" value="Peptidyl-tRNA hydrolase II"/>
    <property type="match status" value="1"/>
</dbReference>
<name>A0AAJ3YZ04_9BACI</name>
<dbReference type="InterPro" id="IPR023476">
    <property type="entry name" value="Pep_tRNA_hydro_II_dom_sf"/>
</dbReference>
<comment type="catalytic activity">
    <reaction evidence="4">
        <text>an N-acyl-L-alpha-aminoacyl-tRNA + H2O = an N-acyl-L-amino acid + a tRNA + H(+)</text>
        <dbReference type="Rhea" id="RHEA:54448"/>
        <dbReference type="Rhea" id="RHEA-COMP:10123"/>
        <dbReference type="Rhea" id="RHEA-COMP:13883"/>
        <dbReference type="ChEBI" id="CHEBI:15377"/>
        <dbReference type="ChEBI" id="CHEBI:15378"/>
        <dbReference type="ChEBI" id="CHEBI:59874"/>
        <dbReference type="ChEBI" id="CHEBI:78442"/>
        <dbReference type="ChEBI" id="CHEBI:138191"/>
        <dbReference type="EC" id="3.1.1.29"/>
    </reaction>
</comment>
<evidence type="ECO:0000313" key="5">
    <source>
        <dbReference type="EMBL" id="QAT65313.1"/>
    </source>
</evidence>
<gene>
    <name evidence="5" type="ORF">EQZ20_10525</name>
</gene>
<evidence type="ECO:0000256" key="2">
    <source>
        <dbReference type="ARBA" id="ARBA00022801"/>
    </source>
</evidence>
<dbReference type="AlphaFoldDB" id="A0AAJ3YZ04"/>
<dbReference type="GO" id="GO:0004045">
    <property type="term" value="F:peptidyl-tRNA hydrolase activity"/>
    <property type="evidence" value="ECO:0007669"/>
    <property type="project" value="UniProtKB-EC"/>
</dbReference>
<comment type="similarity">
    <text evidence="3">Belongs to the PTH2 family.</text>
</comment>
<dbReference type="PANTHER" id="PTHR12649:SF11">
    <property type="entry name" value="PEPTIDYL-TRNA HYDROLASE 2, MITOCHONDRIAL"/>
    <property type="match status" value="1"/>
</dbReference>
<evidence type="ECO:0000313" key="6">
    <source>
        <dbReference type="Proteomes" id="UP000288675"/>
    </source>
</evidence>
<reference evidence="5 6" key="1">
    <citation type="submission" date="2019-01" db="EMBL/GenBank/DDBJ databases">
        <title>Genome sequence of Bacillus glycinifermentans SRCM103574.</title>
        <authorList>
            <person name="Kong H.-J."/>
            <person name="Jeong S.-Y."/>
            <person name="Jeong D.-Y."/>
        </authorList>
    </citation>
    <scope>NUCLEOTIDE SEQUENCE [LARGE SCALE GENOMIC DNA]</scope>
    <source>
        <strain evidence="5 6">SRCM103574</strain>
    </source>
</reference>
<evidence type="ECO:0000256" key="1">
    <source>
        <dbReference type="ARBA" id="ARBA00013260"/>
    </source>
</evidence>
<evidence type="ECO:0000256" key="4">
    <source>
        <dbReference type="ARBA" id="ARBA00048707"/>
    </source>
</evidence>
<dbReference type="KEGG" id="bgy:BGLY_2065"/>
<protein>
    <recommendedName>
        <fullName evidence="1">peptidyl-tRNA hydrolase</fullName>
        <ecNumber evidence="1">3.1.1.29</ecNumber>
    </recommendedName>
</protein>
<evidence type="ECO:0000256" key="3">
    <source>
        <dbReference type="ARBA" id="ARBA00038050"/>
    </source>
</evidence>
<dbReference type="GeneID" id="82853115"/>
<dbReference type="Proteomes" id="UP000288675">
    <property type="component" value="Chromosome"/>
</dbReference>
<dbReference type="InterPro" id="IPR002833">
    <property type="entry name" value="PTH2"/>
</dbReference>
<dbReference type="Gene3D" id="3.40.1490.10">
    <property type="entry name" value="Bit1"/>
    <property type="match status" value="1"/>
</dbReference>
<organism evidence="5 6">
    <name type="scientific">Bacillus glycinifermentans</name>
    <dbReference type="NCBI Taxonomy" id="1664069"/>
    <lineage>
        <taxon>Bacteria</taxon>
        <taxon>Bacillati</taxon>
        <taxon>Bacillota</taxon>
        <taxon>Bacilli</taxon>
        <taxon>Bacillales</taxon>
        <taxon>Bacillaceae</taxon>
        <taxon>Bacillus</taxon>
    </lineage>
</organism>
<proteinExistence type="inferred from homology"/>
<dbReference type="GO" id="GO:0005829">
    <property type="term" value="C:cytosol"/>
    <property type="evidence" value="ECO:0007669"/>
    <property type="project" value="TreeGrafter"/>
</dbReference>
<dbReference type="PANTHER" id="PTHR12649">
    <property type="entry name" value="PEPTIDYL-TRNA HYDROLASE 2"/>
    <property type="match status" value="1"/>
</dbReference>
<dbReference type="EC" id="3.1.1.29" evidence="1"/>
<sequence>MRDYRMYILVNEDIKISKGKLAGQVGHAVMSYVYHRMIKPIQERKEYVSLDEYMAEQKKIILKCPQWKLEELEHEGGYFVIRDKGYTQLEPNTLTCVNFGIHTPEELPDWVKELKLYT</sequence>